<dbReference type="EMBL" id="BLXT01007807">
    <property type="protein sequence ID" value="GFO42435.1"/>
    <property type="molecule type" value="Genomic_DNA"/>
</dbReference>
<sequence>MDDLLVYVSTLEDHVRFFSEPFRRLQWASIITRPKKCVLGAKRISFLGHQFGEWAIDLQDKNIEKVPAAPMLKSKKEARVFLGLVGYYHELICRQVRASFPCGTRQ</sequence>
<dbReference type="SUPFAM" id="SSF56672">
    <property type="entry name" value="DNA/RNA polymerases"/>
    <property type="match status" value="1"/>
</dbReference>
<evidence type="ECO:0000313" key="2">
    <source>
        <dbReference type="Proteomes" id="UP000735302"/>
    </source>
</evidence>
<dbReference type="Gene3D" id="3.30.70.270">
    <property type="match status" value="1"/>
</dbReference>
<dbReference type="PANTHER" id="PTHR37984:SF5">
    <property type="entry name" value="PROTEIN NYNRIN-LIKE"/>
    <property type="match status" value="1"/>
</dbReference>
<organism evidence="1 2">
    <name type="scientific">Plakobranchus ocellatus</name>
    <dbReference type="NCBI Taxonomy" id="259542"/>
    <lineage>
        <taxon>Eukaryota</taxon>
        <taxon>Metazoa</taxon>
        <taxon>Spiralia</taxon>
        <taxon>Lophotrochozoa</taxon>
        <taxon>Mollusca</taxon>
        <taxon>Gastropoda</taxon>
        <taxon>Heterobranchia</taxon>
        <taxon>Euthyneura</taxon>
        <taxon>Panpulmonata</taxon>
        <taxon>Sacoglossa</taxon>
        <taxon>Placobranchoidea</taxon>
        <taxon>Plakobranchidae</taxon>
        <taxon>Plakobranchus</taxon>
    </lineage>
</organism>
<name>A0AAV4DEQ2_9GAST</name>
<keyword evidence="2" id="KW-1185">Reference proteome</keyword>
<gene>
    <name evidence="1" type="ORF">PoB_006894000</name>
</gene>
<dbReference type="Proteomes" id="UP000735302">
    <property type="component" value="Unassembled WGS sequence"/>
</dbReference>
<evidence type="ECO:0000313" key="1">
    <source>
        <dbReference type="EMBL" id="GFO42435.1"/>
    </source>
</evidence>
<dbReference type="InterPro" id="IPR050951">
    <property type="entry name" value="Retrovirus_Pol_polyprotein"/>
</dbReference>
<comment type="caution">
    <text evidence="1">The sequence shown here is derived from an EMBL/GenBank/DDBJ whole genome shotgun (WGS) entry which is preliminary data.</text>
</comment>
<proteinExistence type="predicted"/>
<dbReference type="PANTHER" id="PTHR37984">
    <property type="entry name" value="PROTEIN CBG26694"/>
    <property type="match status" value="1"/>
</dbReference>
<dbReference type="AlphaFoldDB" id="A0AAV4DEQ2"/>
<reference evidence="1 2" key="1">
    <citation type="journal article" date="2021" name="Elife">
        <title>Chloroplast acquisition without the gene transfer in kleptoplastic sea slugs, Plakobranchus ocellatus.</title>
        <authorList>
            <person name="Maeda T."/>
            <person name="Takahashi S."/>
            <person name="Yoshida T."/>
            <person name="Shimamura S."/>
            <person name="Takaki Y."/>
            <person name="Nagai Y."/>
            <person name="Toyoda A."/>
            <person name="Suzuki Y."/>
            <person name="Arimoto A."/>
            <person name="Ishii H."/>
            <person name="Satoh N."/>
            <person name="Nishiyama T."/>
            <person name="Hasebe M."/>
            <person name="Maruyama T."/>
            <person name="Minagawa J."/>
            <person name="Obokata J."/>
            <person name="Shigenobu S."/>
        </authorList>
    </citation>
    <scope>NUCLEOTIDE SEQUENCE [LARGE SCALE GENOMIC DNA]</scope>
</reference>
<protein>
    <submittedName>
        <fullName evidence="1">Zinc finger protein</fullName>
    </submittedName>
</protein>
<accession>A0AAV4DEQ2</accession>
<dbReference type="InterPro" id="IPR043128">
    <property type="entry name" value="Rev_trsase/Diguanyl_cyclase"/>
</dbReference>
<dbReference type="InterPro" id="IPR043502">
    <property type="entry name" value="DNA/RNA_pol_sf"/>
</dbReference>